<dbReference type="GO" id="GO:0009252">
    <property type="term" value="P:peptidoglycan biosynthetic process"/>
    <property type="evidence" value="ECO:0007669"/>
    <property type="project" value="UniProtKB-UniRule"/>
</dbReference>
<evidence type="ECO:0000256" key="6">
    <source>
        <dbReference type="ARBA" id="ARBA00022618"/>
    </source>
</evidence>
<dbReference type="SUPFAM" id="SSF51984">
    <property type="entry name" value="MurCD N-terminal domain"/>
    <property type="match status" value="1"/>
</dbReference>
<proteinExistence type="inferred from homology"/>
<evidence type="ECO:0000256" key="11">
    <source>
        <dbReference type="ARBA" id="ARBA00023306"/>
    </source>
</evidence>
<evidence type="ECO:0000313" key="20">
    <source>
        <dbReference type="Proteomes" id="UP000010310"/>
    </source>
</evidence>
<dbReference type="InterPro" id="IPR000713">
    <property type="entry name" value="Mur_ligase_N"/>
</dbReference>
<evidence type="ECO:0000256" key="15">
    <source>
        <dbReference type="SAM" id="Phobius"/>
    </source>
</evidence>
<dbReference type="GO" id="GO:0008360">
    <property type="term" value="P:regulation of cell shape"/>
    <property type="evidence" value="ECO:0007669"/>
    <property type="project" value="UniProtKB-KW"/>
</dbReference>
<organism evidence="19 20">
    <name type="scientific">SAR86 cluster bacterium SAR86E</name>
    <dbReference type="NCBI Taxonomy" id="1208365"/>
    <lineage>
        <taxon>Bacteria</taxon>
        <taxon>Pseudomonadati</taxon>
        <taxon>Pseudomonadota</taxon>
        <taxon>Gammaproteobacteria</taxon>
        <taxon>SAR86 cluster</taxon>
    </lineage>
</organism>
<dbReference type="InterPro" id="IPR004101">
    <property type="entry name" value="Mur_ligase_C"/>
</dbReference>
<evidence type="ECO:0000313" key="19">
    <source>
        <dbReference type="EMBL" id="EKO36516.1"/>
    </source>
</evidence>
<comment type="catalytic activity">
    <reaction evidence="13 14">
        <text>UDP-N-acetyl-alpha-D-muramate + L-alanine + ATP = UDP-N-acetyl-alpha-D-muramoyl-L-alanine + ADP + phosphate + H(+)</text>
        <dbReference type="Rhea" id="RHEA:23372"/>
        <dbReference type="ChEBI" id="CHEBI:15378"/>
        <dbReference type="ChEBI" id="CHEBI:30616"/>
        <dbReference type="ChEBI" id="CHEBI:43474"/>
        <dbReference type="ChEBI" id="CHEBI:57972"/>
        <dbReference type="ChEBI" id="CHEBI:70757"/>
        <dbReference type="ChEBI" id="CHEBI:83898"/>
        <dbReference type="ChEBI" id="CHEBI:456216"/>
        <dbReference type="EC" id="6.3.2.8"/>
    </reaction>
</comment>
<dbReference type="GO" id="GO:0008763">
    <property type="term" value="F:UDP-N-acetylmuramate-L-alanine ligase activity"/>
    <property type="evidence" value="ECO:0007669"/>
    <property type="project" value="UniProtKB-UniRule"/>
</dbReference>
<comment type="caution">
    <text evidence="19">The sequence shown here is derived from an EMBL/GenBank/DDBJ whole genome shotgun (WGS) entry which is preliminary data.</text>
</comment>
<feature type="domain" description="Mur ligase central" evidence="18">
    <location>
        <begin position="114"/>
        <end position="296"/>
    </location>
</feature>
<evidence type="ECO:0000256" key="5">
    <source>
        <dbReference type="ARBA" id="ARBA00022598"/>
    </source>
</evidence>
<dbReference type="UniPathway" id="UPA00219"/>
<dbReference type="InterPro" id="IPR036565">
    <property type="entry name" value="Mur-like_cat_sf"/>
</dbReference>
<protein>
    <recommendedName>
        <fullName evidence="3 14">UDP-N-acetylmuramate--L-alanine ligase</fullName>
        <ecNumber evidence="3 14">6.3.2.8</ecNumber>
    </recommendedName>
    <alternativeName>
        <fullName evidence="14">UDP-N-acetylmuramoyl-L-alanine synthetase</fullName>
    </alternativeName>
</protein>
<accession>K6GHK8</accession>
<keyword evidence="20" id="KW-1185">Reference proteome</keyword>
<feature type="domain" description="Mur ligase C-terminal" evidence="17">
    <location>
        <begin position="318"/>
        <end position="424"/>
    </location>
</feature>
<dbReference type="PATRIC" id="fig|1208365.4.peg.926"/>
<dbReference type="Pfam" id="PF02875">
    <property type="entry name" value="Mur_ligase_C"/>
    <property type="match status" value="1"/>
</dbReference>
<keyword evidence="5 14" id="KW-0436">Ligase</keyword>
<sequence>MKLLGFQKYKKIHMIGIGGSGMIGVATILQKRGFKVTGSDLTITGELNELKKLGAKVQIGHEPKLIKNADLIVASSAISKRNPELVYANQSGLTIIPRAEMLGTLMKPYRSIAVAGSHGKTSTTSIIASIFNAANLSPTYVIGGQVLSVGRSSNLGEGDYMVVEADESDGSFLHLQPDVAVITNIDNDHLNFYESDQNKLNQSFVSFAENLPFYGHILLNLDNVNIRKISKKIHRKQITFGFSAKNRFQISNVHIKNGTQKFKLVDHLNNKKNYKFATKLSGKHNLYNVTAAICVALEEKISIKNIAKGLDDFKGVGRRFEISNIYIDSKTQVVIDDYGHHPAEIDATIQATKEKFPREKICMIFEPHRFSRTQQLFDDFVKVLSKVDYLLLLDIYPASERPIRGVSSRKLISEISKNHKNTYLMSGANPIDWLQVNHHQFSVIITQGAGTISKLHQKIQNKWQ</sequence>
<dbReference type="Pfam" id="PF01225">
    <property type="entry name" value="Mur_ligase"/>
    <property type="match status" value="1"/>
</dbReference>
<feature type="domain" description="Mur ligase N-terminal catalytic" evidence="16">
    <location>
        <begin position="11"/>
        <end position="109"/>
    </location>
</feature>
<dbReference type="GO" id="GO:0051301">
    <property type="term" value="P:cell division"/>
    <property type="evidence" value="ECO:0007669"/>
    <property type="project" value="UniProtKB-KW"/>
</dbReference>
<name>K6GHK8_9GAMM</name>
<keyword evidence="15" id="KW-0472">Membrane</keyword>
<dbReference type="PANTHER" id="PTHR43445">
    <property type="entry name" value="UDP-N-ACETYLMURAMATE--L-ALANINE LIGASE-RELATED"/>
    <property type="match status" value="1"/>
</dbReference>
<keyword evidence="9 14" id="KW-0133">Cell shape</keyword>
<keyword evidence="12 14" id="KW-0961">Cell wall biogenesis/degradation</keyword>
<evidence type="ECO:0000256" key="3">
    <source>
        <dbReference type="ARBA" id="ARBA00012211"/>
    </source>
</evidence>
<comment type="subcellular location">
    <subcellularLocation>
        <location evidence="1 14">Cytoplasm</location>
    </subcellularLocation>
</comment>
<evidence type="ECO:0000256" key="2">
    <source>
        <dbReference type="ARBA" id="ARBA00004752"/>
    </source>
</evidence>
<dbReference type="Gene3D" id="3.40.1190.10">
    <property type="entry name" value="Mur-like, catalytic domain"/>
    <property type="match status" value="1"/>
</dbReference>
<dbReference type="NCBIfam" id="TIGR01082">
    <property type="entry name" value="murC"/>
    <property type="match status" value="1"/>
</dbReference>
<dbReference type="InterPro" id="IPR050061">
    <property type="entry name" value="MurCDEF_pg_biosynth"/>
</dbReference>
<keyword evidence="11 14" id="KW-0131">Cell cycle</keyword>
<dbReference type="EC" id="6.3.2.8" evidence="3 14"/>
<evidence type="ECO:0000259" key="18">
    <source>
        <dbReference type="Pfam" id="PF08245"/>
    </source>
</evidence>
<evidence type="ECO:0000256" key="1">
    <source>
        <dbReference type="ARBA" id="ARBA00004496"/>
    </source>
</evidence>
<gene>
    <name evidence="14 19" type="primary">murC</name>
    <name evidence="19" type="ORF">B273_1352</name>
</gene>
<evidence type="ECO:0000259" key="17">
    <source>
        <dbReference type="Pfam" id="PF02875"/>
    </source>
</evidence>
<comment type="pathway">
    <text evidence="2 14">Cell wall biogenesis; peptidoglycan biosynthesis.</text>
</comment>
<dbReference type="Gene3D" id="3.40.50.720">
    <property type="entry name" value="NAD(P)-binding Rossmann-like Domain"/>
    <property type="match status" value="1"/>
</dbReference>
<keyword evidence="15" id="KW-1133">Transmembrane helix</keyword>
<evidence type="ECO:0000256" key="8">
    <source>
        <dbReference type="ARBA" id="ARBA00022840"/>
    </source>
</evidence>
<comment type="function">
    <text evidence="14">Cell wall formation.</text>
</comment>
<dbReference type="Gene3D" id="3.90.190.20">
    <property type="entry name" value="Mur ligase, C-terminal domain"/>
    <property type="match status" value="1"/>
</dbReference>
<keyword evidence="15" id="KW-0812">Transmembrane</keyword>
<feature type="binding site" evidence="14">
    <location>
        <begin position="116"/>
        <end position="122"/>
    </location>
    <ligand>
        <name>ATP</name>
        <dbReference type="ChEBI" id="CHEBI:30616"/>
    </ligand>
</feature>
<dbReference type="InterPro" id="IPR036615">
    <property type="entry name" value="Mur_ligase_C_dom_sf"/>
</dbReference>
<comment type="similarity">
    <text evidence="14">Belongs to the MurCDEF family.</text>
</comment>
<dbReference type="Proteomes" id="UP000010310">
    <property type="component" value="Unassembled WGS sequence"/>
</dbReference>
<dbReference type="GO" id="GO:0005524">
    <property type="term" value="F:ATP binding"/>
    <property type="evidence" value="ECO:0007669"/>
    <property type="project" value="UniProtKB-UniRule"/>
</dbReference>
<evidence type="ECO:0000256" key="9">
    <source>
        <dbReference type="ARBA" id="ARBA00022960"/>
    </source>
</evidence>
<dbReference type="InterPro" id="IPR005758">
    <property type="entry name" value="UDP-N-AcMur_Ala_ligase_MurC"/>
</dbReference>
<dbReference type="GO" id="GO:0071555">
    <property type="term" value="P:cell wall organization"/>
    <property type="evidence" value="ECO:0007669"/>
    <property type="project" value="UniProtKB-KW"/>
</dbReference>
<dbReference type="SUPFAM" id="SSF53623">
    <property type="entry name" value="MurD-like peptide ligases, catalytic domain"/>
    <property type="match status" value="1"/>
</dbReference>
<dbReference type="GO" id="GO:0005737">
    <property type="term" value="C:cytoplasm"/>
    <property type="evidence" value="ECO:0007669"/>
    <property type="project" value="UniProtKB-SubCell"/>
</dbReference>
<evidence type="ECO:0000256" key="12">
    <source>
        <dbReference type="ARBA" id="ARBA00023316"/>
    </source>
</evidence>
<dbReference type="Pfam" id="PF08245">
    <property type="entry name" value="Mur_ligase_M"/>
    <property type="match status" value="1"/>
</dbReference>
<keyword evidence="4 14" id="KW-0963">Cytoplasm</keyword>
<dbReference type="InterPro" id="IPR013221">
    <property type="entry name" value="Mur_ligase_cen"/>
</dbReference>
<evidence type="ECO:0000256" key="13">
    <source>
        <dbReference type="ARBA" id="ARBA00047833"/>
    </source>
</evidence>
<dbReference type="EMBL" id="AMWX01000008">
    <property type="protein sequence ID" value="EKO36516.1"/>
    <property type="molecule type" value="Genomic_DNA"/>
</dbReference>
<dbReference type="HAMAP" id="MF_00046">
    <property type="entry name" value="MurC"/>
    <property type="match status" value="1"/>
</dbReference>
<keyword evidence="7 14" id="KW-0547">Nucleotide-binding</keyword>
<keyword evidence="6 14" id="KW-0132">Cell division</keyword>
<evidence type="ECO:0000259" key="16">
    <source>
        <dbReference type="Pfam" id="PF01225"/>
    </source>
</evidence>
<dbReference type="STRING" id="1208365.B273_1352"/>
<evidence type="ECO:0000256" key="10">
    <source>
        <dbReference type="ARBA" id="ARBA00022984"/>
    </source>
</evidence>
<feature type="transmembrane region" description="Helical" evidence="15">
    <location>
        <begin position="12"/>
        <end position="29"/>
    </location>
</feature>
<keyword evidence="8 14" id="KW-0067">ATP-binding</keyword>
<dbReference type="SUPFAM" id="SSF53244">
    <property type="entry name" value="MurD-like peptide ligases, peptide-binding domain"/>
    <property type="match status" value="1"/>
</dbReference>
<reference evidence="19 20" key="1">
    <citation type="submission" date="2012-09" db="EMBL/GenBank/DDBJ databases">
        <authorList>
            <person name="Dupont C.L."/>
            <person name="Rusch D.B."/>
            <person name="Lombardo M.-J."/>
            <person name="Novotny M."/>
            <person name="Yee-Greenbaum J."/>
            <person name="Laskin R."/>
        </authorList>
    </citation>
    <scope>NUCLEOTIDE SEQUENCE [LARGE SCALE GENOMIC DNA]</scope>
    <source>
        <strain evidence="19">SAR86E</strain>
    </source>
</reference>
<evidence type="ECO:0000256" key="14">
    <source>
        <dbReference type="HAMAP-Rule" id="MF_00046"/>
    </source>
</evidence>
<evidence type="ECO:0000256" key="7">
    <source>
        <dbReference type="ARBA" id="ARBA00022741"/>
    </source>
</evidence>
<dbReference type="PANTHER" id="PTHR43445:SF3">
    <property type="entry name" value="UDP-N-ACETYLMURAMATE--L-ALANINE LIGASE"/>
    <property type="match status" value="1"/>
</dbReference>
<evidence type="ECO:0000256" key="4">
    <source>
        <dbReference type="ARBA" id="ARBA00022490"/>
    </source>
</evidence>
<keyword evidence="10 14" id="KW-0573">Peptidoglycan synthesis</keyword>
<dbReference type="AlphaFoldDB" id="K6GHK8"/>